<organism evidence="2 3">
    <name type="scientific">Fraxinus pennsylvanica</name>
    <dbReference type="NCBI Taxonomy" id="56036"/>
    <lineage>
        <taxon>Eukaryota</taxon>
        <taxon>Viridiplantae</taxon>
        <taxon>Streptophyta</taxon>
        <taxon>Embryophyta</taxon>
        <taxon>Tracheophyta</taxon>
        <taxon>Spermatophyta</taxon>
        <taxon>Magnoliopsida</taxon>
        <taxon>eudicotyledons</taxon>
        <taxon>Gunneridae</taxon>
        <taxon>Pentapetalae</taxon>
        <taxon>asterids</taxon>
        <taxon>lamiids</taxon>
        <taxon>Lamiales</taxon>
        <taxon>Oleaceae</taxon>
        <taxon>Oleeae</taxon>
        <taxon>Fraxinus</taxon>
    </lineage>
</organism>
<sequence>MAGSSSPCKSPKNPNRISFNSMCCATRRGSKAQLSFLKILHIISTVRPPQTTTAEPPLFSSKTKESYVDSKMSEENNGSEFDSSGDVCILPEMDESCESLAGGRLSPGTTAVGTGDLPSLSGGGGGDQCQQQGEKTHENGCVNTNGVSKSVPYEMKGNNDKYCDKAENKLDLLIEAAKLILGEFKDYNNSEYEKQTFELKRNKMVENEKTMRRRSQWLTAANIGRDIEDTGSPALRRSKRGRTQVLPNRYRDSVLEPMTRLSRHRSSVVPVKRT</sequence>
<reference evidence="2" key="1">
    <citation type="submission" date="2023-05" db="EMBL/GenBank/DDBJ databases">
        <authorList>
            <person name="Huff M."/>
        </authorList>
    </citation>
    <scope>NUCLEOTIDE SEQUENCE</scope>
</reference>
<proteinExistence type="predicted"/>
<accession>A0AAD2EF53</accession>
<name>A0AAD2EF53_9LAMI</name>
<evidence type="ECO:0000256" key="1">
    <source>
        <dbReference type="SAM" id="MobiDB-lite"/>
    </source>
</evidence>
<keyword evidence="3" id="KW-1185">Reference proteome</keyword>
<feature type="region of interest" description="Disordered" evidence="1">
    <location>
        <begin position="100"/>
        <end position="143"/>
    </location>
</feature>
<dbReference type="EMBL" id="OU503057">
    <property type="protein sequence ID" value="CAI9785891.1"/>
    <property type="molecule type" value="Genomic_DNA"/>
</dbReference>
<evidence type="ECO:0000313" key="2">
    <source>
        <dbReference type="EMBL" id="CAI9785891.1"/>
    </source>
</evidence>
<dbReference type="AlphaFoldDB" id="A0AAD2EF53"/>
<protein>
    <submittedName>
        <fullName evidence="2">Uncharacterized protein</fullName>
    </submittedName>
</protein>
<dbReference type="Proteomes" id="UP000834106">
    <property type="component" value="Chromosome 22"/>
</dbReference>
<evidence type="ECO:0000313" key="3">
    <source>
        <dbReference type="Proteomes" id="UP000834106"/>
    </source>
</evidence>
<gene>
    <name evidence="2" type="ORF">FPE_LOCUS33321</name>
</gene>